<evidence type="ECO:0000313" key="1">
    <source>
        <dbReference type="EnsemblMetazoa" id="CJA18385.1"/>
    </source>
</evidence>
<evidence type="ECO:0000313" key="2">
    <source>
        <dbReference type="Proteomes" id="UP000005237"/>
    </source>
</evidence>
<reference evidence="1" key="2">
    <citation type="submission" date="2022-06" db="UniProtKB">
        <authorList>
            <consortium name="EnsemblMetazoa"/>
        </authorList>
    </citation>
    <scope>IDENTIFICATION</scope>
    <source>
        <strain evidence="1">DF5081</strain>
    </source>
</reference>
<dbReference type="AlphaFoldDB" id="A0A8R1E2J1"/>
<dbReference type="EnsemblMetazoa" id="CJA18385.1">
    <property type="protein sequence ID" value="CJA18385.1"/>
    <property type="gene ID" value="WBGene00137589"/>
</dbReference>
<accession>A0A8R1E2J1</accession>
<organism evidence="1 2">
    <name type="scientific">Caenorhabditis japonica</name>
    <dbReference type="NCBI Taxonomy" id="281687"/>
    <lineage>
        <taxon>Eukaryota</taxon>
        <taxon>Metazoa</taxon>
        <taxon>Ecdysozoa</taxon>
        <taxon>Nematoda</taxon>
        <taxon>Chromadorea</taxon>
        <taxon>Rhabditida</taxon>
        <taxon>Rhabditina</taxon>
        <taxon>Rhabditomorpha</taxon>
        <taxon>Rhabditoidea</taxon>
        <taxon>Rhabditidae</taxon>
        <taxon>Peloderinae</taxon>
        <taxon>Caenorhabditis</taxon>
    </lineage>
</organism>
<proteinExistence type="predicted"/>
<reference evidence="2" key="1">
    <citation type="submission" date="2010-08" db="EMBL/GenBank/DDBJ databases">
        <authorList>
            <consortium name="Caenorhabditis japonica Sequencing Consortium"/>
            <person name="Wilson R.K."/>
        </authorList>
    </citation>
    <scope>NUCLEOTIDE SEQUENCE [LARGE SCALE GENOMIC DNA]</scope>
    <source>
        <strain evidence="2">DF5081</strain>
    </source>
</reference>
<sequence length="107" mass="12420">MYPFNRTTSIRAENADVDVDADVIDEFDYDFECEGEEHDKIYTNLHTHCQMEDNPQPAQSDSPVEKTILAAILEMGNVNDKWAKALATTTNKKKKERRISFFECSWR</sequence>
<name>A0A8R1E2J1_CAEJA</name>
<protein>
    <submittedName>
        <fullName evidence="1">Uncharacterized protein</fullName>
    </submittedName>
</protein>
<keyword evidence="2" id="KW-1185">Reference proteome</keyword>
<dbReference type="Proteomes" id="UP000005237">
    <property type="component" value="Unassembled WGS sequence"/>
</dbReference>